<reference evidence="4 5" key="2">
    <citation type="journal article" date="2014" name="J. Gen. Appl. Microbiol.">
        <title>The early diverging ascomycetous budding yeast Saitoella complicata has three histone deacetylases belonging to the Clr6, Hos2, and Rpd3 lineages.</title>
        <authorList>
            <person name="Nishida H."/>
            <person name="Matsumoto T."/>
            <person name="Kondo S."/>
            <person name="Hamamoto M."/>
            <person name="Yoshikawa H."/>
        </authorList>
    </citation>
    <scope>NUCLEOTIDE SEQUENCE [LARGE SCALE GENOMIC DNA]</scope>
    <source>
        <strain evidence="4 5">NRRL Y-17804</strain>
    </source>
</reference>
<feature type="compositionally biased region" description="Polar residues" evidence="2">
    <location>
        <begin position="1"/>
        <end position="37"/>
    </location>
</feature>
<feature type="region of interest" description="Disordered" evidence="2">
    <location>
        <begin position="1"/>
        <end position="39"/>
    </location>
</feature>
<dbReference type="AlphaFoldDB" id="A0A0E9NIS7"/>
<evidence type="ECO:0000256" key="2">
    <source>
        <dbReference type="SAM" id="MobiDB-lite"/>
    </source>
</evidence>
<accession>A0A0E9NIS7</accession>
<protein>
    <recommendedName>
        <fullName evidence="3">Yeast cell wall synthesis Kre9/Knh1-like N-terminal domain-containing protein</fullName>
    </recommendedName>
</protein>
<keyword evidence="5" id="KW-1185">Reference proteome</keyword>
<comment type="caution">
    <text evidence="4">The sequence shown here is derived from an EMBL/GenBank/DDBJ whole genome shotgun (WGS) entry which is preliminary data.</text>
</comment>
<dbReference type="PANTHER" id="PTHR40633:SF1">
    <property type="entry name" value="GPI ANCHORED SERINE-THREONINE RICH PROTEIN (AFU_ORTHOLOGUE AFUA_1G03630)"/>
    <property type="match status" value="1"/>
</dbReference>
<dbReference type="InterPro" id="IPR018466">
    <property type="entry name" value="Kre9/Knh1-like_N"/>
</dbReference>
<evidence type="ECO:0000313" key="4">
    <source>
        <dbReference type="EMBL" id="GAO49749.1"/>
    </source>
</evidence>
<organism evidence="4 5">
    <name type="scientific">Saitoella complicata (strain BCRC 22490 / CBS 7301 / JCM 7358 / NBRC 10748 / NRRL Y-17804)</name>
    <dbReference type="NCBI Taxonomy" id="698492"/>
    <lineage>
        <taxon>Eukaryota</taxon>
        <taxon>Fungi</taxon>
        <taxon>Dikarya</taxon>
        <taxon>Ascomycota</taxon>
        <taxon>Taphrinomycotina</taxon>
        <taxon>Taphrinomycotina incertae sedis</taxon>
        <taxon>Saitoella</taxon>
    </lineage>
</organism>
<dbReference type="Pfam" id="PF10342">
    <property type="entry name" value="Kre9_KNH"/>
    <property type="match status" value="1"/>
</dbReference>
<reference evidence="4 5" key="1">
    <citation type="journal article" date="2011" name="J. Gen. Appl. Microbiol.">
        <title>Draft genome sequencing of the enigmatic yeast Saitoella complicata.</title>
        <authorList>
            <person name="Nishida H."/>
            <person name="Hamamoto M."/>
            <person name="Sugiyama J."/>
        </authorList>
    </citation>
    <scope>NUCLEOTIDE SEQUENCE [LARGE SCALE GENOMIC DNA]</scope>
    <source>
        <strain evidence="4 5">NRRL Y-17804</strain>
    </source>
</reference>
<keyword evidence="1" id="KW-0732">Signal</keyword>
<dbReference type="InterPro" id="IPR052982">
    <property type="entry name" value="SRP1/TIP1-like"/>
</dbReference>
<gene>
    <name evidence="4" type="ORF">G7K_3891-t1</name>
</gene>
<reference evidence="4 5" key="3">
    <citation type="journal article" date="2015" name="Genome Announc.">
        <title>Draft Genome Sequence of the Archiascomycetous Yeast Saitoella complicata.</title>
        <authorList>
            <person name="Yamauchi K."/>
            <person name="Kondo S."/>
            <person name="Hamamoto M."/>
            <person name="Takahashi Y."/>
            <person name="Ogura Y."/>
            <person name="Hayashi T."/>
            <person name="Nishida H."/>
        </authorList>
    </citation>
    <scope>NUCLEOTIDE SEQUENCE [LARGE SCALE GENOMIC DNA]</scope>
    <source>
        <strain evidence="4 5">NRRL Y-17804</strain>
    </source>
</reference>
<name>A0A0E9NIS7_SAICN</name>
<dbReference type="PANTHER" id="PTHR40633">
    <property type="entry name" value="MATRIX PROTEIN, PUTATIVE (AFU_ORTHOLOGUE AFUA_8G05410)-RELATED"/>
    <property type="match status" value="1"/>
</dbReference>
<evidence type="ECO:0000313" key="5">
    <source>
        <dbReference type="Proteomes" id="UP000033140"/>
    </source>
</evidence>
<dbReference type="Proteomes" id="UP000033140">
    <property type="component" value="Unassembled WGS sequence"/>
</dbReference>
<proteinExistence type="predicted"/>
<feature type="domain" description="Yeast cell wall synthesis Kre9/Knh1-like N-terminal" evidence="3">
    <location>
        <begin position="218"/>
        <end position="310"/>
    </location>
</feature>
<evidence type="ECO:0000256" key="1">
    <source>
        <dbReference type="ARBA" id="ARBA00022729"/>
    </source>
</evidence>
<evidence type="ECO:0000259" key="3">
    <source>
        <dbReference type="Pfam" id="PF10342"/>
    </source>
</evidence>
<dbReference type="STRING" id="698492.A0A0E9NIS7"/>
<dbReference type="EMBL" id="BACD03000025">
    <property type="protein sequence ID" value="GAO49749.1"/>
    <property type="molecule type" value="Genomic_DNA"/>
</dbReference>
<sequence>MVSPTLYEQSTEGESLVLSSSDILRPTSQQPTQTSPNPYLKRTSLPFFSVSKGAVISTSPFPARRHASSLIPCIPASSSRTRSLENPAFTPKTTTNCPYFTIKTSLASLIGCTNGAGLALCKSLHGSVYRSNRSLERPRFAVIVQIVNSLDGYEYKYFLPVPLLLGSCQLHRLSFTPLTRSTITTEYTMKFFALAASLASLLTTALAQSQTTDNAFTSPVSGTVIQAGGGVFTITWSPSFASDSASGNVSLALLKGDANNLLLLTTLADSTENDGAYLWDPTTALVPGTDYALRIMDVEGDVNYSHYFAIELCSTCVQASSTYAAAGAISTVSIASSAAMSALGTTASATTTTSSSSIASSAISSVAASVSSVLSSSASVAASSATSTASAAVAATSASASASRSASMTRVSSSATAARSSVAPSASGSSTASSGAGKVGGSLMAGVVALGLYGKVLDSVHAWESFLVLNFNIWKKIVEVLCIALGTCMCSWIPSNT</sequence>